<dbReference type="GO" id="GO:0071949">
    <property type="term" value="F:FAD binding"/>
    <property type="evidence" value="ECO:0007669"/>
    <property type="project" value="TreeGrafter"/>
</dbReference>
<dbReference type="GO" id="GO:0010133">
    <property type="term" value="P:L-proline catabolic process to L-glutamate"/>
    <property type="evidence" value="ECO:0007669"/>
    <property type="project" value="TreeGrafter"/>
</dbReference>
<reference evidence="3 4" key="1">
    <citation type="submission" date="2018-05" db="EMBL/GenBank/DDBJ databases">
        <title>Flavobacterium sp. MEBiC07310.</title>
        <authorList>
            <person name="Baek K."/>
        </authorList>
    </citation>
    <scope>NUCLEOTIDE SEQUENCE [LARGE SCALE GENOMIC DNA]</scope>
    <source>
        <strain evidence="3 4">MEBiC07310</strain>
    </source>
</reference>
<evidence type="ECO:0000313" key="4">
    <source>
        <dbReference type="Proteomes" id="UP000245429"/>
    </source>
</evidence>
<dbReference type="PANTHER" id="PTHR13914">
    <property type="entry name" value="PROLINE OXIDASE"/>
    <property type="match status" value="1"/>
</dbReference>
<dbReference type="OrthoDB" id="1401444at2"/>
<dbReference type="Pfam" id="PF01619">
    <property type="entry name" value="Pro_dh"/>
    <property type="match status" value="1"/>
</dbReference>
<proteinExistence type="predicted"/>
<sequence>MEKIFDNTEIAFALKSDTELERAYFLFKLIESEPLVKIGTAVTNFALKAHLPVEGLIRSTVFDHFCGGVNENDCLTVVDKMFTKGVSSVLDYSVEGKEEEIQFDSALEITLKTIVFAKERLAIPFAVFKPTGFGRFALYEKIGAGEELTESEKLEWKKVEERFDKVCKTAYELDVALLIDGEESWMQDAADDLVAQMMRKYNKEKAVVYNTLQMYRWDRLDCLKKLHEEAKKEGFHIGMKLVRGAYMEKENNRAQEKGYKSPICVSKQATDENYDAAVAYMLDHIDHMAVFAGTHNEHSSYKLMELMAQKGITKNDKRVFFGQLYGMSDNISYNLAAHGYNVAKYLPFGPVRDVMPYLIRRAEENTSVAGQTSRELMLLKKEKQRRKL</sequence>
<dbReference type="KEGG" id="fse:DI487_15155"/>
<dbReference type="InterPro" id="IPR015659">
    <property type="entry name" value="Proline_oxidase"/>
</dbReference>
<dbReference type="PANTHER" id="PTHR13914:SF0">
    <property type="entry name" value="PROLINE DEHYDROGENASE 1, MITOCHONDRIAL"/>
    <property type="match status" value="1"/>
</dbReference>
<dbReference type="AlphaFoldDB" id="A0A2U8QY82"/>
<dbReference type="InterPro" id="IPR029041">
    <property type="entry name" value="FAD-linked_oxidoreductase-like"/>
</dbReference>
<feature type="domain" description="Proline dehydrogenase" evidence="2">
    <location>
        <begin position="77"/>
        <end position="374"/>
    </location>
</feature>
<keyword evidence="4" id="KW-1185">Reference proteome</keyword>
<dbReference type="Gene3D" id="3.20.20.220">
    <property type="match status" value="1"/>
</dbReference>
<name>A0A2U8QY82_9FLAO</name>
<organism evidence="3 4">
    <name type="scientific">Flavobacterium sediminis</name>
    <dbReference type="NCBI Taxonomy" id="2201181"/>
    <lineage>
        <taxon>Bacteria</taxon>
        <taxon>Pseudomonadati</taxon>
        <taxon>Bacteroidota</taxon>
        <taxon>Flavobacteriia</taxon>
        <taxon>Flavobacteriales</taxon>
        <taxon>Flavobacteriaceae</taxon>
        <taxon>Flavobacterium</taxon>
    </lineage>
</organism>
<dbReference type="RefSeq" id="WP_109570396.1">
    <property type="nucleotide sequence ID" value="NZ_CP029463.1"/>
</dbReference>
<dbReference type="SUPFAM" id="SSF51730">
    <property type="entry name" value="FAD-linked oxidoreductase"/>
    <property type="match status" value="1"/>
</dbReference>
<gene>
    <name evidence="3" type="ORF">DI487_15155</name>
</gene>
<evidence type="ECO:0000259" key="2">
    <source>
        <dbReference type="Pfam" id="PF01619"/>
    </source>
</evidence>
<dbReference type="GO" id="GO:0004657">
    <property type="term" value="F:proline dehydrogenase activity"/>
    <property type="evidence" value="ECO:0007669"/>
    <property type="project" value="InterPro"/>
</dbReference>
<dbReference type="InterPro" id="IPR002872">
    <property type="entry name" value="Proline_DH_dom"/>
</dbReference>
<keyword evidence="1" id="KW-0560">Oxidoreductase</keyword>
<protein>
    <submittedName>
        <fullName evidence="3">Proline dehydrogenase</fullName>
    </submittedName>
</protein>
<evidence type="ECO:0000256" key="1">
    <source>
        <dbReference type="ARBA" id="ARBA00023002"/>
    </source>
</evidence>
<dbReference type="Proteomes" id="UP000245429">
    <property type="component" value="Chromosome"/>
</dbReference>
<dbReference type="EMBL" id="CP029463">
    <property type="protein sequence ID" value="AWM15058.1"/>
    <property type="molecule type" value="Genomic_DNA"/>
</dbReference>
<evidence type="ECO:0000313" key="3">
    <source>
        <dbReference type="EMBL" id="AWM15058.1"/>
    </source>
</evidence>
<accession>A0A2U8QY82</accession>